<gene>
    <name evidence="1" type="ORF">CQ14_16115</name>
</gene>
<comment type="caution">
    <text evidence="1">The sequence shown here is derived from an EMBL/GenBank/DDBJ whole genome shotgun (WGS) entry which is preliminary data.</text>
</comment>
<dbReference type="Proteomes" id="UP000051660">
    <property type="component" value="Unassembled WGS sequence"/>
</dbReference>
<protein>
    <submittedName>
        <fullName evidence="1">Thioredoxin</fullName>
    </submittedName>
</protein>
<organism evidence="1 2">
    <name type="scientific">Bradyrhizobium lablabi</name>
    <dbReference type="NCBI Taxonomy" id="722472"/>
    <lineage>
        <taxon>Bacteria</taxon>
        <taxon>Pseudomonadati</taxon>
        <taxon>Pseudomonadota</taxon>
        <taxon>Alphaproteobacteria</taxon>
        <taxon>Hyphomicrobiales</taxon>
        <taxon>Nitrobacteraceae</taxon>
        <taxon>Bradyrhizobium</taxon>
    </lineage>
</organism>
<dbReference type="Pfam" id="PF05988">
    <property type="entry name" value="DUF899"/>
    <property type="match status" value="1"/>
</dbReference>
<evidence type="ECO:0000313" key="2">
    <source>
        <dbReference type="Proteomes" id="UP000051660"/>
    </source>
</evidence>
<proteinExistence type="predicted"/>
<accession>A0A0R3MGC6</accession>
<dbReference type="SUPFAM" id="SSF52833">
    <property type="entry name" value="Thioredoxin-like"/>
    <property type="match status" value="1"/>
</dbReference>
<sequence length="244" mass="27751">MQSHSVVSREEWIAARQAHLAHEKEYTKARERLNEERRALPWVRVEKDYVFDGPDGKVSLGDLFKGRSQLVVQHLMFAPDWAEACKSCSFWADGFERMVPHLAARDTTMVAISRAPQPKLTAFKQRMGWTFDWLSSGGNDFNYDYGVSFTPEQIAAGGNYNYGTAAFGSEEAPGISVFYRDEAGNIFHTYSCFARGLDMMNAAYHYLDLTPLGRHEEGLPYPMDWVRLRDQYQPAQVQASCCHG</sequence>
<dbReference type="OrthoDB" id="7331188at2"/>
<reference evidence="1 2" key="1">
    <citation type="submission" date="2014-03" db="EMBL/GenBank/DDBJ databases">
        <title>Bradyrhizobium valentinum sp. nov., isolated from effective nodules of Lupinus mariae-josephae, a lupine endemic of basic-lime soils in Eastern Spain.</title>
        <authorList>
            <person name="Duran D."/>
            <person name="Rey L."/>
            <person name="Navarro A."/>
            <person name="Busquets A."/>
            <person name="Imperial J."/>
            <person name="Ruiz-Argueso T."/>
        </authorList>
    </citation>
    <scope>NUCLEOTIDE SEQUENCE [LARGE SCALE GENOMIC DNA]</scope>
    <source>
        <strain evidence="1 2">CCBAU 23086</strain>
    </source>
</reference>
<evidence type="ECO:0000313" key="1">
    <source>
        <dbReference type="EMBL" id="KRR16403.1"/>
    </source>
</evidence>
<name>A0A0R3MGC6_9BRAD</name>
<dbReference type="RefSeq" id="WP_057862734.1">
    <property type="nucleotide sequence ID" value="NZ_LLYB01000127.1"/>
</dbReference>
<dbReference type="AlphaFoldDB" id="A0A0R3MGC6"/>
<dbReference type="EMBL" id="LLYB01000127">
    <property type="protein sequence ID" value="KRR16403.1"/>
    <property type="molecule type" value="Genomic_DNA"/>
</dbReference>
<dbReference type="InterPro" id="IPR010296">
    <property type="entry name" value="DUF899_thioredox"/>
</dbReference>
<dbReference type="Gene3D" id="3.40.30.10">
    <property type="entry name" value="Glutaredoxin"/>
    <property type="match status" value="1"/>
</dbReference>
<dbReference type="InterPro" id="IPR036249">
    <property type="entry name" value="Thioredoxin-like_sf"/>
</dbReference>